<sequence>MAARRALLIGSPYGGLRGPSNDVDKMTTLIKATAQGDVVLVYYSGHGGLVEAPQMTPSLHGSWRYQFIVPIDYDDRSGRGFNGILDVELSLLLRETTDKTQKVTVVLDCCHSGRMSRNPSYGNRAVPRQLPKVCHHDISTYLEILMNTHQLEGKPYLEGNPYAVRIAATATSETAWERETPAGGFTGVMTEALCRALQESCEQDVSWRMTMIRVSELVGLEFPQQHPQAEGPSTRLQFSLEHASSGAFAIKVQDGVAIIQAGRVAGVRVGSIYSVMPFGTDVPRAGAQIGTATVTMVAGFKARAQLAYSAGRIVPKEGALAFLQEEALSRWPVACTVQSQSLQDAIDKSPFLRRLDPGENETPLLSLEQRVLLASQEVDTPDATTSYHSLLKAAETRAKAHHLQALRCEDPRERLSHSLSVEFGTVESGTGLNDRRIIRQDGTDFLTDHDKAYISLTNRAAAGTESTLYVSVFDINVAGEISLISLSYPKGIDLPPQRKYVLGEDEFHVLEGLEMSWPDNVPRERPVSEELVLVITSLPVDLSGLSSDDSTEGRKNSHKRRSGLNNLELLAQQIATGTTRTMKSDRSVSVKYDVLHIPFTLVCRRGRKAKFLASDLPPPEATPGWGMLSQPSIGFVPKGKLGAMERWFKGISPCVKVTNEHDEPITLTVVVSKYRPNRMLSGGGVNLSSTGGGIDVTTTTFTSPATRKILSPYRDEGRRMGIFPLWIREEGFGVITIFRGDENKPYIENDQIPAGAIAFFTNSPNLRILDRRLGASDLVI</sequence>
<evidence type="ECO:0000313" key="4">
    <source>
        <dbReference type="Proteomes" id="UP001270362"/>
    </source>
</evidence>
<dbReference type="Proteomes" id="UP001270362">
    <property type="component" value="Unassembled WGS sequence"/>
</dbReference>
<dbReference type="InterPro" id="IPR050452">
    <property type="entry name" value="Metacaspase"/>
</dbReference>
<reference evidence="3" key="1">
    <citation type="journal article" date="2023" name="Mol. Phylogenet. Evol.">
        <title>Genome-scale phylogeny and comparative genomics of the fungal order Sordariales.</title>
        <authorList>
            <person name="Hensen N."/>
            <person name="Bonometti L."/>
            <person name="Westerberg I."/>
            <person name="Brannstrom I.O."/>
            <person name="Guillou S."/>
            <person name="Cros-Aarteil S."/>
            <person name="Calhoun S."/>
            <person name="Haridas S."/>
            <person name="Kuo A."/>
            <person name="Mondo S."/>
            <person name="Pangilinan J."/>
            <person name="Riley R."/>
            <person name="LaButti K."/>
            <person name="Andreopoulos B."/>
            <person name="Lipzen A."/>
            <person name="Chen C."/>
            <person name="Yan M."/>
            <person name="Daum C."/>
            <person name="Ng V."/>
            <person name="Clum A."/>
            <person name="Steindorff A."/>
            <person name="Ohm R.A."/>
            <person name="Martin F."/>
            <person name="Silar P."/>
            <person name="Natvig D.O."/>
            <person name="Lalanne C."/>
            <person name="Gautier V."/>
            <person name="Ament-Velasquez S.L."/>
            <person name="Kruys A."/>
            <person name="Hutchinson M.I."/>
            <person name="Powell A.J."/>
            <person name="Barry K."/>
            <person name="Miller A.N."/>
            <person name="Grigoriev I.V."/>
            <person name="Debuchy R."/>
            <person name="Gladieux P."/>
            <person name="Hiltunen Thoren M."/>
            <person name="Johannesson H."/>
        </authorList>
    </citation>
    <scope>NUCLEOTIDE SEQUENCE</scope>
    <source>
        <strain evidence="3">CBS 314.62</strain>
    </source>
</reference>
<accession>A0AAE0XAZ9</accession>
<comment type="caution">
    <text evidence="3">The sequence shown here is derived from an EMBL/GenBank/DDBJ whole genome shotgun (WGS) entry which is preliminary data.</text>
</comment>
<dbReference type="AlphaFoldDB" id="A0AAE0XAZ9"/>
<keyword evidence="4" id="KW-1185">Reference proteome</keyword>
<dbReference type="Gene3D" id="3.40.50.1460">
    <property type="match status" value="1"/>
</dbReference>
<reference evidence="3" key="2">
    <citation type="submission" date="2023-06" db="EMBL/GenBank/DDBJ databases">
        <authorList>
            <consortium name="Lawrence Berkeley National Laboratory"/>
            <person name="Haridas S."/>
            <person name="Hensen N."/>
            <person name="Bonometti L."/>
            <person name="Westerberg I."/>
            <person name="Brannstrom I.O."/>
            <person name="Guillou S."/>
            <person name="Cros-Aarteil S."/>
            <person name="Calhoun S."/>
            <person name="Kuo A."/>
            <person name="Mondo S."/>
            <person name="Pangilinan J."/>
            <person name="Riley R."/>
            <person name="Labutti K."/>
            <person name="Andreopoulos B."/>
            <person name="Lipzen A."/>
            <person name="Chen C."/>
            <person name="Yanf M."/>
            <person name="Daum C."/>
            <person name="Ng V."/>
            <person name="Clum A."/>
            <person name="Steindorff A."/>
            <person name="Ohm R."/>
            <person name="Martin F."/>
            <person name="Silar P."/>
            <person name="Natvig D."/>
            <person name="Lalanne C."/>
            <person name="Gautier V."/>
            <person name="Ament-Velasquez S.L."/>
            <person name="Kruys A."/>
            <person name="Hutchinson M.I."/>
            <person name="Powell A.J."/>
            <person name="Barry K."/>
            <person name="Miller A.N."/>
            <person name="Grigoriev I.V."/>
            <person name="Debuchy R."/>
            <person name="Gladieux P."/>
            <person name="Thoren M.H."/>
            <person name="Johannesson H."/>
        </authorList>
    </citation>
    <scope>NUCLEOTIDE SEQUENCE</scope>
    <source>
        <strain evidence="3">CBS 314.62</strain>
    </source>
</reference>
<proteinExistence type="inferred from homology"/>
<comment type="similarity">
    <text evidence="1">Belongs to the peptidase C14B family.</text>
</comment>
<dbReference type="InterPro" id="IPR011600">
    <property type="entry name" value="Pept_C14_caspase"/>
</dbReference>
<protein>
    <recommendedName>
        <fullName evidence="2">Peptidase C14 caspase domain-containing protein</fullName>
    </recommendedName>
</protein>
<dbReference type="PANTHER" id="PTHR48104">
    <property type="entry name" value="METACASPASE-4"/>
    <property type="match status" value="1"/>
</dbReference>
<evidence type="ECO:0000313" key="3">
    <source>
        <dbReference type="EMBL" id="KAK3689123.1"/>
    </source>
</evidence>
<evidence type="ECO:0000259" key="2">
    <source>
        <dbReference type="Pfam" id="PF00656"/>
    </source>
</evidence>
<dbReference type="Pfam" id="PF00656">
    <property type="entry name" value="Peptidase_C14"/>
    <property type="match status" value="1"/>
</dbReference>
<dbReference type="GO" id="GO:0004197">
    <property type="term" value="F:cysteine-type endopeptidase activity"/>
    <property type="evidence" value="ECO:0007669"/>
    <property type="project" value="InterPro"/>
</dbReference>
<dbReference type="GO" id="GO:0005737">
    <property type="term" value="C:cytoplasm"/>
    <property type="evidence" value="ECO:0007669"/>
    <property type="project" value="TreeGrafter"/>
</dbReference>
<name>A0AAE0XAZ9_9PEZI</name>
<dbReference type="EMBL" id="JAULSO010000002">
    <property type="protein sequence ID" value="KAK3689123.1"/>
    <property type="molecule type" value="Genomic_DNA"/>
</dbReference>
<dbReference type="PANTHER" id="PTHR48104:SF30">
    <property type="entry name" value="METACASPASE-1"/>
    <property type="match status" value="1"/>
</dbReference>
<dbReference type="GO" id="GO:0006508">
    <property type="term" value="P:proteolysis"/>
    <property type="evidence" value="ECO:0007669"/>
    <property type="project" value="InterPro"/>
</dbReference>
<gene>
    <name evidence="3" type="ORF">B0T22DRAFT_528233</name>
</gene>
<evidence type="ECO:0000256" key="1">
    <source>
        <dbReference type="ARBA" id="ARBA00009005"/>
    </source>
</evidence>
<feature type="domain" description="Peptidase C14 caspase" evidence="2">
    <location>
        <begin position="26"/>
        <end position="230"/>
    </location>
</feature>
<organism evidence="3 4">
    <name type="scientific">Podospora appendiculata</name>
    <dbReference type="NCBI Taxonomy" id="314037"/>
    <lineage>
        <taxon>Eukaryota</taxon>
        <taxon>Fungi</taxon>
        <taxon>Dikarya</taxon>
        <taxon>Ascomycota</taxon>
        <taxon>Pezizomycotina</taxon>
        <taxon>Sordariomycetes</taxon>
        <taxon>Sordariomycetidae</taxon>
        <taxon>Sordariales</taxon>
        <taxon>Podosporaceae</taxon>
        <taxon>Podospora</taxon>
    </lineage>
</organism>